<name>A0ABW5IV59_9FLAO</name>
<dbReference type="PROSITE" id="PS51257">
    <property type="entry name" value="PROKAR_LIPOPROTEIN"/>
    <property type="match status" value="1"/>
</dbReference>
<sequence>MRKIIFLFLLMGIVACKSRNISTDSAEKFKVENLADVISQNNMEQVYPEANMTEGTDFFEEGTVERPYSILYPNTPDEILVIWADDARSKVHQIRFENNGRWKSATGIKIGTGYAELEKMNGPFKFYGFGWDYSGAVDWNGGKLADSNVRVFLAPTNTPNTKFYGDQIIEASREEIEELNLTVKTILLQMEE</sequence>
<protein>
    <recommendedName>
        <fullName evidence="3">Lipoprotein</fullName>
    </recommendedName>
</protein>
<comment type="caution">
    <text evidence="1">The sequence shown here is derived from an EMBL/GenBank/DDBJ whole genome shotgun (WGS) entry which is preliminary data.</text>
</comment>
<reference evidence="2" key="1">
    <citation type="journal article" date="2019" name="Int. J. Syst. Evol. Microbiol.">
        <title>The Global Catalogue of Microorganisms (GCM) 10K type strain sequencing project: providing services to taxonomists for standard genome sequencing and annotation.</title>
        <authorList>
            <consortium name="The Broad Institute Genomics Platform"/>
            <consortium name="The Broad Institute Genome Sequencing Center for Infectious Disease"/>
            <person name="Wu L."/>
            <person name="Ma J."/>
        </authorList>
    </citation>
    <scope>NUCLEOTIDE SEQUENCE [LARGE SCALE GENOMIC DNA]</scope>
    <source>
        <strain evidence="2">KCTC 42585</strain>
    </source>
</reference>
<dbReference type="Proteomes" id="UP001597468">
    <property type="component" value="Unassembled WGS sequence"/>
</dbReference>
<keyword evidence="2" id="KW-1185">Reference proteome</keyword>
<dbReference type="RefSeq" id="WP_380749977.1">
    <property type="nucleotide sequence ID" value="NZ_JBHULT010000006.1"/>
</dbReference>
<gene>
    <name evidence="1" type="ORF">ACFSTG_06655</name>
</gene>
<evidence type="ECO:0008006" key="3">
    <source>
        <dbReference type="Google" id="ProtNLM"/>
    </source>
</evidence>
<organism evidence="1 2">
    <name type="scientific">Salinimicrobium flavum</name>
    <dbReference type="NCBI Taxonomy" id="1737065"/>
    <lineage>
        <taxon>Bacteria</taxon>
        <taxon>Pseudomonadati</taxon>
        <taxon>Bacteroidota</taxon>
        <taxon>Flavobacteriia</taxon>
        <taxon>Flavobacteriales</taxon>
        <taxon>Flavobacteriaceae</taxon>
        <taxon>Salinimicrobium</taxon>
    </lineage>
</organism>
<evidence type="ECO:0000313" key="1">
    <source>
        <dbReference type="EMBL" id="MFD2517567.1"/>
    </source>
</evidence>
<accession>A0ABW5IV59</accession>
<proteinExistence type="predicted"/>
<dbReference type="EMBL" id="JBHULT010000006">
    <property type="protein sequence ID" value="MFD2517567.1"/>
    <property type="molecule type" value="Genomic_DNA"/>
</dbReference>
<evidence type="ECO:0000313" key="2">
    <source>
        <dbReference type="Proteomes" id="UP001597468"/>
    </source>
</evidence>